<sequence>MLLKKDKKPYIPKLEYKREKFEYPGSPNEDDYTKYTNKIKKRKEITRWSRYIPKILTGVIVLWGMYVVKVWYLDADEDAEQNDLLSPLEFHTFMITHKQKIDDDHYLVEVEPKSSKWQYSTYPQYDRKSIWNGDKIWSVEIKQPQIMVVRAYTPLPLYFLKSSRTRSGEEDPLLKVIDNGDKNMDHAGVMLFYIKRYDDGEVSRYILSKNVGDDLEIRGPQVNYTFPYHPLKKLHTRPTFYDLPSKMQAENLLSGIKKKHNVPEFETMDFYAAGTGIASILQVLLSRNPYRGFVNVHYFARSDKELGALRRFIFFLEKVDRIKFIEHIDTMPTSHLSEKDVPKPRMRHYVSQKLQETLSQKHDVKPSVEEEKLQSYDNLKKRLAILEGQDLAKPTEVAGARKKQEHGPYYENALAQAMITSEEKKPEASLALVCGPNGFVDYIAGGKALVTAEQGPVKGLLGGKGWDNTNVFKL</sequence>
<evidence type="ECO:0000256" key="2">
    <source>
        <dbReference type="ARBA" id="ARBA00006105"/>
    </source>
</evidence>
<dbReference type="PROSITE" id="PS51384">
    <property type="entry name" value="FAD_FR"/>
    <property type="match status" value="1"/>
</dbReference>
<dbReference type="AlphaFoldDB" id="A0A4P9ZGV8"/>
<evidence type="ECO:0000256" key="5">
    <source>
        <dbReference type="ARBA" id="ARBA00023002"/>
    </source>
</evidence>
<dbReference type="GO" id="GO:0016491">
    <property type="term" value="F:oxidoreductase activity"/>
    <property type="evidence" value="ECO:0007669"/>
    <property type="project" value="UniProtKB-KW"/>
</dbReference>
<keyword evidence="3 6" id="KW-0285">Flavoprotein</keyword>
<comment type="similarity">
    <text evidence="2">Belongs to the flavoprotein pyridine nucleotide cytochrome reductase family.</text>
</comment>
<dbReference type="GO" id="GO:0005739">
    <property type="term" value="C:mitochondrion"/>
    <property type="evidence" value="ECO:0007669"/>
    <property type="project" value="TreeGrafter"/>
</dbReference>
<dbReference type="Gene3D" id="2.40.30.10">
    <property type="entry name" value="Translation factors"/>
    <property type="match status" value="1"/>
</dbReference>
<dbReference type="Proteomes" id="UP000268321">
    <property type="component" value="Unassembled WGS sequence"/>
</dbReference>
<dbReference type="PANTHER" id="PTHR19370">
    <property type="entry name" value="NADH-CYTOCHROME B5 REDUCTASE"/>
    <property type="match status" value="1"/>
</dbReference>
<dbReference type="InterPro" id="IPR001834">
    <property type="entry name" value="CBR-like"/>
</dbReference>
<keyword evidence="10" id="KW-1185">Reference proteome</keyword>
<dbReference type="InterPro" id="IPR017927">
    <property type="entry name" value="FAD-bd_FR_type"/>
</dbReference>
<dbReference type="InterPro" id="IPR039261">
    <property type="entry name" value="FNR_nucleotide-bd"/>
</dbReference>
<evidence type="ECO:0000313" key="10">
    <source>
        <dbReference type="Proteomes" id="UP000268321"/>
    </source>
</evidence>
<gene>
    <name evidence="9" type="ORF">METBISCDRAFT_22584</name>
</gene>
<feature type="transmembrane region" description="Helical" evidence="7">
    <location>
        <begin position="51"/>
        <end position="72"/>
    </location>
</feature>
<reference evidence="10" key="1">
    <citation type="journal article" date="2018" name="Nat. Microbiol.">
        <title>Leveraging single-cell genomics to expand the fungal tree of life.</title>
        <authorList>
            <person name="Ahrendt S.R."/>
            <person name="Quandt C.A."/>
            <person name="Ciobanu D."/>
            <person name="Clum A."/>
            <person name="Salamov A."/>
            <person name="Andreopoulos B."/>
            <person name="Cheng J.F."/>
            <person name="Woyke T."/>
            <person name="Pelin A."/>
            <person name="Henrissat B."/>
            <person name="Reynolds N.K."/>
            <person name="Benny G.L."/>
            <person name="Smith M.E."/>
            <person name="James T.Y."/>
            <person name="Grigoriev I.V."/>
        </authorList>
    </citation>
    <scope>NUCLEOTIDE SEQUENCE [LARGE SCALE GENOMIC DNA]</scope>
    <source>
        <strain evidence="10">Baker2002</strain>
    </source>
</reference>
<accession>A0A4P9ZGV8</accession>
<dbReference type="SUPFAM" id="SSF63380">
    <property type="entry name" value="Riboflavin synthase domain-like"/>
    <property type="match status" value="1"/>
</dbReference>
<organism evidence="9 10">
    <name type="scientific">Metschnikowia bicuspidata</name>
    <dbReference type="NCBI Taxonomy" id="27322"/>
    <lineage>
        <taxon>Eukaryota</taxon>
        <taxon>Fungi</taxon>
        <taxon>Dikarya</taxon>
        <taxon>Ascomycota</taxon>
        <taxon>Saccharomycotina</taxon>
        <taxon>Pichiomycetes</taxon>
        <taxon>Metschnikowiaceae</taxon>
        <taxon>Metschnikowia</taxon>
    </lineage>
</organism>
<evidence type="ECO:0000256" key="1">
    <source>
        <dbReference type="ARBA" id="ARBA00001974"/>
    </source>
</evidence>
<dbReference type="SUPFAM" id="SSF52343">
    <property type="entry name" value="Ferredoxin reductase-like, C-terminal NADP-linked domain"/>
    <property type="match status" value="1"/>
</dbReference>
<comment type="cofactor">
    <cofactor evidence="1 6">
        <name>FAD</name>
        <dbReference type="ChEBI" id="CHEBI:57692"/>
    </cofactor>
</comment>
<feature type="binding site" evidence="6">
    <location>
        <position position="203"/>
    </location>
    <ligand>
        <name>FAD</name>
        <dbReference type="ChEBI" id="CHEBI:57692"/>
    </ligand>
</feature>
<dbReference type="Gene3D" id="3.40.50.80">
    <property type="entry name" value="Nucleotide-binding domain of ferredoxin-NADP reductase (FNR) module"/>
    <property type="match status" value="1"/>
</dbReference>
<proteinExistence type="inferred from homology"/>
<keyword evidence="5" id="KW-0560">Oxidoreductase</keyword>
<evidence type="ECO:0000259" key="8">
    <source>
        <dbReference type="PROSITE" id="PS51384"/>
    </source>
</evidence>
<protein>
    <recommendedName>
        <fullName evidence="8">FAD-binding FR-type domain-containing protein</fullName>
    </recommendedName>
</protein>
<feature type="domain" description="FAD-binding FR-type" evidence="8">
    <location>
        <begin position="88"/>
        <end position="227"/>
    </location>
</feature>
<dbReference type="PANTHER" id="PTHR19370:SF189">
    <property type="entry name" value="CYTOCHROME C MITOCHONDRIAL IMPORT FACTOR CYC2"/>
    <property type="match status" value="1"/>
</dbReference>
<keyword evidence="4 6" id="KW-0274">FAD</keyword>
<evidence type="ECO:0000313" key="9">
    <source>
        <dbReference type="EMBL" id="RKP31270.1"/>
    </source>
</evidence>
<keyword evidence="7" id="KW-1133">Transmembrane helix</keyword>
<dbReference type="EMBL" id="ML004444">
    <property type="protein sequence ID" value="RKP31270.1"/>
    <property type="molecule type" value="Genomic_DNA"/>
</dbReference>
<name>A0A4P9ZGV8_9ASCO</name>
<evidence type="ECO:0000256" key="4">
    <source>
        <dbReference type="ARBA" id="ARBA00022827"/>
    </source>
</evidence>
<keyword evidence="7" id="KW-0472">Membrane</keyword>
<feature type="binding site" evidence="6">
    <location>
        <position position="202"/>
    </location>
    <ligand>
        <name>FAD</name>
        <dbReference type="ChEBI" id="CHEBI:57692"/>
    </ligand>
</feature>
<keyword evidence="7" id="KW-0812">Transmembrane</keyword>
<evidence type="ECO:0000256" key="6">
    <source>
        <dbReference type="PIRSR" id="PIRSR601834-1"/>
    </source>
</evidence>
<dbReference type="InterPro" id="IPR017938">
    <property type="entry name" value="Riboflavin_synthase-like_b-brl"/>
</dbReference>
<evidence type="ECO:0000256" key="7">
    <source>
        <dbReference type="SAM" id="Phobius"/>
    </source>
</evidence>
<feature type="binding site" evidence="6">
    <location>
        <position position="195"/>
    </location>
    <ligand>
        <name>FAD</name>
        <dbReference type="ChEBI" id="CHEBI:57692"/>
    </ligand>
</feature>
<evidence type="ECO:0000256" key="3">
    <source>
        <dbReference type="ARBA" id="ARBA00022630"/>
    </source>
</evidence>
<dbReference type="OrthoDB" id="432685at2759"/>